<dbReference type="Gene3D" id="3.40.50.2300">
    <property type="match status" value="1"/>
</dbReference>
<feature type="domain" description="HTH luxR-type" evidence="7">
    <location>
        <begin position="145"/>
        <end position="210"/>
    </location>
</feature>
<evidence type="ECO:0000313" key="9">
    <source>
        <dbReference type="EMBL" id="RZS63087.1"/>
    </source>
</evidence>
<gene>
    <name evidence="9" type="ORF">EV386_3445</name>
</gene>
<keyword evidence="10" id="KW-1185">Reference proteome</keyword>
<dbReference type="EMBL" id="SGWX01000001">
    <property type="protein sequence ID" value="RZS63087.1"/>
    <property type="molecule type" value="Genomic_DNA"/>
</dbReference>
<evidence type="ECO:0000256" key="2">
    <source>
        <dbReference type="ARBA" id="ARBA00023015"/>
    </source>
</evidence>
<proteinExistence type="predicted"/>
<dbReference type="CDD" id="cd06170">
    <property type="entry name" value="LuxR_C_like"/>
    <property type="match status" value="1"/>
</dbReference>
<evidence type="ECO:0000256" key="4">
    <source>
        <dbReference type="ARBA" id="ARBA00023163"/>
    </source>
</evidence>
<dbReference type="Pfam" id="PF00196">
    <property type="entry name" value="GerE"/>
    <property type="match status" value="1"/>
</dbReference>
<dbReference type="CDD" id="cd17535">
    <property type="entry name" value="REC_NarL-like"/>
    <property type="match status" value="1"/>
</dbReference>
<accession>A0A4Q7M7K4</accession>
<dbReference type="InterPro" id="IPR011006">
    <property type="entry name" value="CheY-like_superfamily"/>
</dbReference>
<sequence>MRVLTVDDNEIIRIGLRAALEGLDGVDRVLDTADPDEARRLVEDGAVDVVLLDVQMPQTSGLDLLPRLAARVPVVMLTHRDDAETLRMAMGAGASGYLVHGALGPAQMADAIRVAVGGSAVVAGAAPRWDVRPHEDTDGRDAVSAAAAHAGLSERETSVMVAIAEGLGNAEIAGSLFLAPKTVKNNVNRIFAKLGVRTRPQAILRWQDLLRASAPTSPPCQAPPIRGPSRGPQALGADPRRG</sequence>
<dbReference type="PRINTS" id="PR00038">
    <property type="entry name" value="HTHLUXR"/>
</dbReference>
<dbReference type="PANTHER" id="PTHR43214:SF24">
    <property type="entry name" value="TRANSCRIPTIONAL REGULATORY PROTEIN NARL-RELATED"/>
    <property type="match status" value="1"/>
</dbReference>
<feature type="region of interest" description="Disordered" evidence="6">
    <location>
        <begin position="214"/>
        <end position="242"/>
    </location>
</feature>
<dbReference type="SMART" id="SM00421">
    <property type="entry name" value="HTH_LUXR"/>
    <property type="match status" value="1"/>
</dbReference>
<reference evidence="9 10" key="1">
    <citation type="submission" date="2019-02" db="EMBL/GenBank/DDBJ databases">
        <title>Sequencing the genomes of 1000 actinobacteria strains.</title>
        <authorList>
            <person name="Klenk H.-P."/>
        </authorList>
    </citation>
    <scope>NUCLEOTIDE SEQUENCE [LARGE SCALE GENOMIC DNA]</scope>
    <source>
        <strain evidence="9 10">DSM 16932</strain>
    </source>
</reference>
<keyword evidence="4" id="KW-0804">Transcription</keyword>
<dbReference type="RefSeq" id="WP_130416496.1">
    <property type="nucleotide sequence ID" value="NZ_SGWX01000001.1"/>
</dbReference>
<feature type="modified residue" description="4-aspartylphosphate" evidence="5">
    <location>
        <position position="53"/>
    </location>
</feature>
<dbReference type="PROSITE" id="PS50110">
    <property type="entry name" value="RESPONSE_REGULATORY"/>
    <property type="match status" value="1"/>
</dbReference>
<name>A0A4Q7M7K4_9MICO</name>
<dbReference type="SUPFAM" id="SSF52172">
    <property type="entry name" value="CheY-like"/>
    <property type="match status" value="1"/>
</dbReference>
<protein>
    <submittedName>
        <fullName evidence="9">LuxR family two component transcriptional regulator</fullName>
    </submittedName>
</protein>
<dbReference type="AlphaFoldDB" id="A0A4Q7M7K4"/>
<dbReference type="PROSITE" id="PS00622">
    <property type="entry name" value="HTH_LUXR_1"/>
    <property type="match status" value="1"/>
</dbReference>
<evidence type="ECO:0000313" key="10">
    <source>
        <dbReference type="Proteomes" id="UP000293852"/>
    </source>
</evidence>
<dbReference type="InterPro" id="IPR016032">
    <property type="entry name" value="Sig_transdc_resp-reg_C-effctor"/>
</dbReference>
<evidence type="ECO:0000256" key="5">
    <source>
        <dbReference type="PROSITE-ProRule" id="PRU00169"/>
    </source>
</evidence>
<dbReference type="OrthoDB" id="9808843at2"/>
<dbReference type="SUPFAM" id="SSF46894">
    <property type="entry name" value="C-terminal effector domain of the bipartite response regulators"/>
    <property type="match status" value="1"/>
</dbReference>
<evidence type="ECO:0000256" key="3">
    <source>
        <dbReference type="ARBA" id="ARBA00023125"/>
    </source>
</evidence>
<evidence type="ECO:0000256" key="1">
    <source>
        <dbReference type="ARBA" id="ARBA00022553"/>
    </source>
</evidence>
<dbReference type="GO" id="GO:0006355">
    <property type="term" value="P:regulation of DNA-templated transcription"/>
    <property type="evidence" value="ECO:0007669"/>
    <property type="project" value="InterPro"/>
</dbReference>
<evidence type="ECO:0000259" key="7">
    <source>
        <dbReference type="PROSITE" id="PS50043"/>
    </source>
</evidence>
<dbReference type="PANTHER" id="PTHR43214">
    <property type="entry name" value="TWO-COMPONENT RESPONSE REGULATOR"/>
    <property type="match status" value="1"/>
</dbReference>
<dbReference type="Pfam" id="PF00072">
    <property type="entry name" value="Response_reg"/>
    <property type="match status" value="1"/>
</dbReference>
<dbReference type="InterPro" id="IPR001789">
    <property type="entry name" value="Sig_transdc_resp-reg_receiver"/>
</dbReference>
<dbReference type="SMART" id="SM00448">
    <property type="entry name" value="REC"/>
    <property type="match status" value="1"/>
</dbReference>
<dbReference type="InterPro" id="IPR039420">
    <property type="entry name" value="WalR-like"/>
</dbReference>
<organism evidence="9 10">
    <name type="scientific">Xylanimonas ulmi</name>
    <dbReference type="NCBI Taxonomy" id="228973"/>
    <lineage>
        <taxon>Bacteria</taxon>
        <taxon>Bacillati</taxon>
        <taxon>Actinomycetota</taxon>
        <taxon>Actinomycetes</taxon>
        <taxon>Micrococcales</taxon>
        <taxon>Promicromonosporaceae</taxon>
        <taxon>Xylanimonas</taxon>
    </lineage>
</organism>
<keyword evidence="2" id="KW-0805">Transcription regulation</keyword>
<keyword evidence="1 5" id="KW-0597">Phosphoprotein</keyword>
<comment type="caution">
    <text evidence="9">The sequence shown here is derived from an EMBL/GenBank/DDBJ whole genome shotgun (WGS) entry which is preliminary data.</text>
</comment>
<dbReference type="PROSITE" id="PS50043">
    <property type="entry name" value="HTH_LUXR_2"/>
    <property type="match status" value="1"/>
</dbReference>
<evidence type="ECO:0000259" key="8">
    <source>
        <dbReference type="PROSITE" id="PS50110"/>
    </source>
</evidence>
<feature type="compositionally biased region" description="Pro residues" evidence="6">
    <location>
        <begin position="216"/>
        <end position="226"/>
    </location>
</feature>
<feature type="domain" description="Response regulatory" evidence="8">
    <location>
        <begin position="2"/>
        <end position="115"/>
    </location>
</feature>
<dbReference type="InterPro" id="IPR058245">
    <property type="entry name" value="NreC/VraR/RcsB-like_REC"/>
</dbReference>
<dbReference type="GO" id="GO:0003677">
    <property type="term" value="F:DNA binding"/>
    <property type="evidence" value="ECO:0007669"/>
    <property type="project" value="UniProtKB-KW"/>
</dbReference>
<keyword evidence="3" id="KW-0238">DNA-binding</keyword>
<evidence type="ECO:0000256" key="6">
    <source>
        <dbReference type="SAM" id="MobiDB-lite"/>
    </source>
</evidence>
<dbReference type="GO" id="GO:0000160">
    <property type="term" value="P:phosphorelay signal transduction system"/>
    <property type="evidence" value="ECO:0007669"/>
    <property type="project" value="InterPro"/>
</dbReference>
<dbReference type="Proteomes" id="UP000293852">
    <property type="component" value="Unassembled WGS sequence"/>
</dbReference>
<dbReference type="InterPro" id="IPR000792">
    <property type="entry name" value="Tscrpt_reg_LuxR_C"/>
</dbReference>